<keyword evidence="2 4" id="KW-0663">Pyridoxal phosphate</keyword>
<feature type="modified residue" description="N6-(pyridoxal phosphate)lysine" evidence="4">
    <location>
        <position position="104"/>
    </location>
</feature>
<gene>
    <name evidence="4" type="primary">dsdA</name>
    <name evidence="6" type="ORF">H0A72_01130</name>
</gene>
<dbReference type="NCBIfam" id="TIGR02035">
    <property type="entry name" value="D_Ser_am_lyase"/>
    <property type="match status" value="1"/>
</dbReference>
<name>A0A853FQ33_9BURK</name>
<organism evidence="6 7">
    <name type="scientific">Parapusillimonas granuli</name>
    <dbReference type="NCBI Taxonomy" id="380911"/>
    <lineage>
        <taxon>Bacteria</taxon>
        <taxon>Pseudomonadati</taxon>
        <taxon>Pseudomonadota</taxon>
        <taxon>Betaproteobacteria</taxon>
        <taxon>Burkholderiales</taxon>
        <taxon>Alcaligenaceae</taxon>
        <taxon>Parapusillimonas</taxon>
    </lineage>
</organism>
<dbReference type="InterPro" id="IPR036052">
    <property type="entry name" value="TrpB-like_PALP_sf"/>
</dbReference>
<dbReference type="InterPro" id="IPR050147">
    <property type="entry name" value="Ser/Thr_Dehydratase"/>
</dbReference>
<comment type="caution">
    <text evidence="6">The sequence shown here is derived from an EMBL/GenBank/DDBJ whole genome shotgun (WGS) entry which is preliminary data.</text>
</comment>
<keyword evidence="3 4" id="KW-0456">Lyase</keyword>
<dbReference type="GO" id="GO:0016836">
    <property type="term" value="F:hydro-lyase activity"/>
    <property type="evidence" value="ECO:0007669"/>
    <property type="project" value="UniProtKB-UniRule"/>
</dbReference>
<evidence type="ECO:0000256" key="3">
    <source>
        <dbReference type="ARBA" id="ARBA00023239"/>
    </source>
</evidence>
<dbReference type="EMBL" id="JACCEM010000001">
    <property type="protein sequence ID" value="NYT47904.1"/>
    <property type="molecule type" value="Genomic_DNA"/>
</dbReference>
<comment type="similarity">
    <text evidence="4">Belongs to the serine/threonine dehydratase family. DsdA subfamily.</text>
</comment>
<dbReference type="SUPFAM" id="SSF53686">
    <property type="entry name" value="Tryptophan synthase beta subunit-like PLP-dependent enzymes"/>
    <property type="match status" value="1"/>
</dbReference>
<proteinExistence type="inferred from homology"/>
<dbReference type="NCBIfam" id="NF002823">
    <property type="entry name" value="PRK02991.1"/>
    <property type="match status" value="1"/>
</dbReference>
<evidence type="ECO:0000313" key="7">
    <source>
        <dbReference type="Proteomes" id="UP000559809"/>
    </source>
</evidence>
<dbReference type="PANTHER" id="PTHR48078:SF9">
    <property type="entry name" value="D-SERINE DEHYDRATASE"/>
    <property type="match status" value="1"/>
</dbReference>
<comment type="cofactor">
    <cofactor evidence="1 4">
        <name>pyridoxal 5'-phosphate</name>
        <dbReference type="ChEBI" id="CHEBI:597326"/>
    </cofactor>
</comment>
<dbReference type="GO" id="GO:0009097">
    <property type="term" value="P:isoleucine biosynthetic process"/>
    <property type="evidence" value="ECO:0007669"/>
    <property type="project" value="TreeGrafter"/>
</dbReference>
<dbReference type="GO" id="GO:0008721">
    <property type="term" value="F:D-serine ammonia-lyase activity"/>
    <property type="evidence" value="ECO:0007669"/>
    <property type="project" value="UniProtKB-EC"/>
</dbReference>
<sequence>MSSRNVGRNYATQQLWVNPGAPAANSPAASSPITINHIHQARARLDRFAPLLLTLFPELASRQGLIESDLAPLPALRGMEGAGPSHGRCWVKADHSLPIAGSVKARGGIHEVLEFAEGLAIRHGILSEGGDYTVLSGTAARALFSQYEICVGSTGNLGLSIGLISSALGFRATVHMSAEAKQWKKDRLRRNGVQVVEHQGDYARAVDAGRAKAGADPHCYFVDDEQSVSLFAGYGVAAFRLEAQLRELGVAVDAAHPLFVYIPCGVGGAPAGITYGLKHLYGAAAHCFFVEPVASPCFLVRMQNPDAPGITVYDVGQDNKTEADGLAVPAASELAIREMRPLLSGIITTSDDSMFADLHWLREQAGMRVEPSAAAALSGPRMLLQSAAGQGYLRSRGLLDRMADSNHIVWTTGGLFVPDDEFDRFMERGRRAREAS</sequence>
<dbReference type="InterPro" id="IPR011780">
    <property type="entry name" value="D_Ser_am_lyase"/>
</dbReference>
<dbReference type="PANTHER" id="PTHR48078">
    <property type="entry name" value="THREONINE DEHYDRATASE, MITOCHONDRIAL-RELATED"/>
    <property type="match status" value="1"/>
</dbReference>
<evidence type="ECO:0000256" key="1">
    <source>
        <dbReference type="ARBA" id="ARBA00001933"/>
    </source>
</evidence>
<evidence type="ECO:0000256" key="4">
    <source>
        <dbReference type="HAMAP-Rule" id="MF_01030"/>
    </source>
</evidence>
<dbReference type="Gene3D" id="3.40.50.1100">
    <property type="match status" value="2"/>
</dbReference>
<dbReference type="GO" id="GO:0036088">
    <property type="term" value="P:D-serine catabolic process"/>
    <property type="evidence" value="ECO:0007669"/>
    <property type="project" value="TreeGrafter"/>
</dbReference>
<dbReference type="EC" id="4.3.1.18" evidence="4"/>
<dbReference type="GO" id="GO:0030170">
    <property type="term" value="F:pyridoxal phosphate binding"/>
    <property type="evidence" value="ECO:0007669"/>
    <property type="project" value="InterPro"/>
</dbReference>
<dbReference type="RefSeq" id="WP_180153038.1">
    <property type="nucleotide sequence ID" value="NZ_JACCEM010000001.1"/>
</dbReference>
<protein>
    <recommendedName>
        <fullName evidence="4">Probable D-serine dehydratase</fullName>
        <ecNumber evidence="4">4.3.1.18</ecNumber>
    </recommendedName>
    <alternativeName>
        <fullName evidence="4">D-serine deaminase</fullName>
        <shortName evidence="4">DSD</shortName>
    </alternativeName>
</protein>
<accession>A0A853FQ33</accession>
<keyword evidence="7" id="KW-1185">Reference proteome</keyword>
<evidence type="ECO:0000313" key="6">
    <source>
        <dbReference type="EMBL" id="NYT47904.1"/>
    </source>
</evidence>
<dbReference type="AlphaFoldDB" id="A0A853FQ33"/>
<dbReference type="HAMAP" id="MF_01030">
    <property type="entry name" value="D_Ser_dehydrat"/>
    <property type="match status" value="1"/>
</dbReference>
<comment type="catalytic activity">
    <reaction evidence="4">
        <text>D-serine = pyruvate + NH4(+)</text>
        <dbReference type="Rhea" id="RHEA:13977"/>
        <dbReference type="ChEBI" id="CHEBI:15361"/>
        <dbReference type="ChEBI" id="CHEBI:28938"/>
        <dbReference type="ChEBI" id="CHEBI:35247"/>
        <dbReference type="EC" id="4.3.1.18"/>
    </reaction>
</comment>
<feature type="domain" description="Tryptophan synthase beta chain-like PALP" evidence="5">
    <location>
        <begin position="87"/>
        <end position="380"/>
    </location>
</feature>
<evidence type="ECO:0000259" key="5">
    <source>
        <dbReference type="Pfam" id="PF00291"/>
    </source>
</evidence>
<reference evidence="6 7" key="1">
    <citation type="submission" date="2020-07" db="EMBL/GenBank/DDBJ databases">
        <title>Taxonomic revisions and descriptions of new bacterial species based on genomic comparisons in the high-G+C-content subgroup of the family Alcaligenaceae.</title>
        <authorList>
            <person name="Szabo A."/>
            <person name="Felfoldi T."/>
        </authorList>
    </citation>
    <scope>NUCLEOTIDE SEQUENCE [LARGE SCALE GENOMIC DNA]</scope>
    <source>
        <strain evidence="6 7">LMG 24012</strain>
    </source>
</reference>
<dbReference type="Proteomes" id="UP000559809">
    <property type="component" value="Unassembled WGS sequence"/>
</dbReference>
<evidence type="ECO:0000256" key="2">
    <source>
        <dbReference type="ARBA" id="ARBA00022898"/>
    </source>
</evidence>
<dbReference type="Pfam" id="PF00291">
    <property type="entry name" value="PALP"/>
    <property type="match status" value="1"/>
</dbReference>
<dbReference type="InterPro" id="IPR001926">
    <property type="entry name" value="TrpB-like_PALP"/>
</dbReference>